<keyword evidence="4 9" id="KW-0560">Oxidoreductase</keyword>
<evidence type="ECO:0000256" key="1">
    <source>
        <dbReference type="ARBA" id="ARBA00022485"/>
    </source>
</evidence>
<dbReference type="EMBL" id="LN679999">
    <property type="protein sequence ID" value="CEJ75515.1"/>
    <property type="molecule type" value="Genomic_DNA"/>
</dbReference>
<sequence length="240" mass="27271">MSSGLTYDEKMNFKKMGILAQKQNGYYTIRFLSKVGYFEADEIVALSNIAKKYGNGEVSLTSRLTVEIPYIEEKNIEKVLTYAKENELRIGGAGKTVRAVIACKGNVCIHGLIDTRKLGNEIEDKFFGKKLIGKFKIGVFGCINSYGKAQSNDLSIMPTRNLENSNIEYLIFLGGRLGRNTRLAKPMERIFKRDELMNIIESTIEYYDKNANKNERFSELIERVSLKEAENSINKIFDSK</sequence>
<name>A0ABM9RTT8_PARSO</name>
<evidence type="ECO:0000256" key="6">
    <source>
        <dbReference type="ARBA" id="ARBA00023014"/>
    </source>
</evidence>
<keyword evidence="2" id="KW-0349">Heme</keyword>
<organism evidence="9 10">
    <name type="scientific">Paraclostridium sordellii</name>
    <name type="common">Clostridium sordellii</name>
    <dbReference type="NCBI Taxonomy" id="1505"/>
    <lineage>
        <taxon>Bacteria</taxon>
        <taxon>Bacillati</taxon>
        <taxon>Bacillota</taxon>
        <taxon>Clostridia</taxon>
        <taxon>Peptostreptococcales</taxon>
        <taxon>Peptostreptococcaceae</taxon>
        <taxon>Paraclostridium</taxon>
    </lineage>
</organism>
<geneLocation type="plasmid" evidence="9 10">
    <name>pCS1</name>
</geneLocation>
<dbReference type="InterPro" id="IPR036136">
    <property type="entry name" value="Nit/Sulf_reduc_fer-like_dom_sf"/>
</dbReference>
<keyword evidence="9" id="KW-0614">Plasmid</keyword>
<evidence type="ECO:0000256" key="3">
    <source>
        <dbReference type="ARBA" id="ARBA00022723"/>
    </source>
</evidence>
<dbReference type="SUPFAM" id="SSF55124">
    <property type="entry name" value="Nitrite/Sulfite reductase N-terminal domain-like"/>
    <property type="match status" value="1"/>
</dbReference>
<dbReference type="GeneID" id="97539241"/>
<reference evidence="9 10" key="1">
    <citation type="submission" date="2014-11" db="EMBL/GenBank/DDBJ databases">
        <authorList>
            <person name="Aslett M.A."/>
            <person name="De Silva N."/>
        </authorList>
    </citation>
    <scope>NUCLEOTIDE SEQUENCE [LARGE SCALE GENOMIC DNA]</scope>
    <source>
        <strain evidence="9 10">ATCC9714</strain>
        <plasmid evidence="9 10">pCS1</plasmid>
    </source>
</reference>
<keyword evidence="6" id="KW-0411">Iron-sulfur</keyword>
<dbReference type="Pfam" id="PF03460">
    <property type="entry name" value="NIR_SIR_ferr"/>
    <property type="match status" value="1"/>
</dbReference>
<dbReference type="Proteomes" id="UP000032811">
    <property type="component" value="Plasmid pCS1"/>
</dbReference>
<dbReference type="SUPFAM" id="SSF56014">
    <property type="entry name" value="Nitrite and sulphite reductase 4Fe-4S domain-like"/>
    <property type="match status" value="1"/>
</dbReference>
<accession>A0ABM9RTT8</accession>
<dbReference type="Pfam" id="PF01077">
    <property type="entry name" value="NIR_SIR"/>
    <property type="match status" value="1"/>
</dbReference>
<evidence type="ECO:0000256" key="2">
    <source>
        <dbReference type="ARBA" id="ARBA00022617"/>
    </source>
</evidence>
<dbReference type="InterPro" id="IPR005117">
    <property type="entry name" value="NiRdtase/SiRdtase_haem-b_fer"/>
</dbReference>
<evidence type="ECO:0000256" key="5">
    <source>
        <dbReference type="ARBA" id="ARBA00023004"/>
    </source>
</evidence>
<feature type="domain" description="Nitrite/sulphite reductase 4Fe-4S" evidence="7">
    <location>
        <begin position="94"/>
        <end position="231"/>
    </location>
</feature>
<protein>
    <submittedName>
        <fullName evidence="9">Anaerobic sulfite reductase subunit C</fullName>
        <ecNumber evidence="9">1.8.1.-</ecNumber>
    </submittedName>
</protein>
<dbReference type="Gene3D" id="3.90.480.20">
    <property type="match status" value="1"/>
</dbReference>
<dbReference type="RefSeq" id="WP_054630268.1">
    <property type="nucleotide sequence ID" value="NZ_CDNJ01000026.1"/>
</dbReference>
<dbReference type="PANTHER" id="PTHR32439">
    <property type="entry name" value="FERREDOXIN--NITRITE REDUCTASE, CHLOROPLASTIC"/>
    <property type="match status" value="1"/>
</dbReference>
<dbReference type="InterPro" id="IPR051329">
    <property type="entry name" value="NIR_SIR_4Fe-4S"/>
</dbReference>
<feature type="domain" description="Nitrite/Sulfite reductase ferredoxin-like" evidence="8">
    <location>
        <begin position="21"/>
        <end position="83"/>
    </location>
</feature>
<dbReference type="EC" id="1.8.1.-" evidence="9"/>
<dbReference type="Gene3D" id="3.30.413.10">
    <property type="entry name" value="Sulfite Reductase Hemoprotein, domain 1"/>
    <property type="match status" value="1"/>
</dbReference>
<dbReference type="GO" id="GO:0016491">
    <property type="term" value="F:oxidoreductase activity"/>
    <property type="evidence" value="ECO:0007669"/>
    <property type="project" value="UniProtKB-KW"/>
</dbReference>
<gene>
    <name evidence="9" type="primary">asrC</name>
    <name evidence="9" type="ORF">ATCC9714PCS11_00561</name>
</gene>
<dbReference type="InterPro" id="IPR006067">
    <property type="entry name" value="NO2/SO3_Rdtase_4Fe4S_dom"/>
</dbReference>
<keyword evidence="1" id="KW-0004">4Fe-4S</keyword>
<evidence type="ECO:0000313" key="9">
    <source>
        <dbReference type="EMBL" id="CEJ75515.1"/>
    </source>
</evidence>
<evidence type="ECO:0000313" key="10">
    <source>
        <dbReference type="Proteomes" id="UP000032811"/>
    </source>
</evidence>
<evidence type="ECO:0000259" key="7">
    <source>
        <dbReference type="Pfam" id="PF01077"/>
    </source>
</evidence>
<keyword evidence="3" id="KW-0479">Metal-binding</keyword>
<evidence type="ECO:0000259" key="8">
    <source>
        <dbReference type="Pfam" id="PF03460"/>
    </source>
</evidence>
<evidence type="ECO:0000256" key="4">
    <source>
        <dbReference type="ARBA" id="ARBA00023002"/>
    </source>
</evidence>
<dbReference type="InterPro" id="IPR045854">
    <property type="entry name" value="NO2/SO3_Rdtase_4Fe4S_sf"/>
</dbReference>
<proteinExistence type="predicted"/>
<dbReference type="PANTHER" id="PTHR32439:SF9">
    <property type="entry name" value="BLR3264 PROTEIN"/>
    <property type="match status" value="1"/>
</dbReference>
<keyword evidence="5" id="KW-0408">Iron</keyword>
<keyword evidence="10" id="KW-1185">Reference proteome</keyword>